<comment type="domain">
    <text evidence="15">The HXXXXD motif is essential for acyltransferase activity and may constitute the binding site for the phosphate moiety of the glycerol-3-phosphate.</text>
</comment>
<feature type="short sequence motif" description="HXXXXD motif" evidence="15">
    <location>
        <begin position="323"/>
        <end position="328"/>
    </location>
</feature>
<evidence type="ECO:0000256" key="14">
    <source>
        <dbReference type="ARBA" id="ARBA00048427"/>
    </source>
</evidence>
<dbReference type="SUPFAM" id="SSF69593">
    <property type="entry name" value="Glycerol-3-phosphate (1)-acyltransferase"/>
    <property type="match status" value="1"/>
</dbReference>
<dbReference type="PANTHER" id="PTHR12563:SF17">
    <property type="entry name" value="DIHYDROXYACETONE PHOSPHATE ACYLTRANSFERASE"/>
    <property type="match status" value="1"/>
</dbReference>
<evidence type="ECO:0000256" key="11">
    <source>
        <dbReference type="ARBA" id="ARBA00023209"/>
    </source>
</evidence>
<dbReference type="eggNOG" id="COG2937">
    <property type="taxonomic scope" value="Bacteria"/>
</dbReference>
<dbReference type="AlphaFoldDB" id="H3ZF14"/>
<evidence type="ECO:0000313" key="18">
    <source>
        <dbReference type="Proteomes" id="UP000012046"/>
    </source>
</evidence>
<evidence type="ECO:0000256" key="12">
    <source>
        <dbReference type="ARBA" id="ARBA00023264"/>
    </source>
</evidence>
<comment type="pathway">
    <text evidence="3">Lipid metabolism.</text>
</comment>
<dbReference type="NCBIfam" id="TIGR03703">
    <property type="entry name" value="plsB"/>
    <property type="match status" value="1"/>
</dbReference>
<gene>
    <name evidence="15" type="primary">plsB</name>
    <name evidence="17" type="ORF">AJE_09744</name>
</gene>
<dbReference type="PIRSF" id="PIRSF000437">
    <property type="entry name" value="GPAT_DHAPAT"/>
    <property type="match status" value="1"/>
</dbReference>
<evidence type="ECO:0000256" key="9">
    <source>
        <dbReference type="ARBA" id="ARBA00022679"/>
    </source>
</evidence>
<comment type="similarity">
    <text evidence="4 15">Belongs to the GPAT/DAPAT family.</text>
</comment>
<dbReference type="Pfam" id="PF01553">
    <property type="entry name" value="Acyltransferase"/>
    <property type="match status" value="1"/>
</dbReference>
<name>H3ZF14_9ALTE</name>
<dbReference type="InterPro" id="IPR041728">
    <property type="entry name" value="GPAT/DHAPAT_LPLAT"/>
</dbReference>
<keyword evidence="18" id="KW-1185">Reference proteome</keyword>
<evidence type="ECO:0000256" key="1">
    <source>
        <dbReference type="ARBA" id="ARBA00004413"/>
    </source>
</evidence>
<dbReference type="CDD" id="cd07993">
    <property type="entry name" value="LPLAT_DHAPAT-like"/>
    <property type="match status" value="1"/>
</dbReference>
<evidence type="ECO:0000259" key="16">
    <source>
        <dbReference type="SMART" id="SM00563"/>
    </source>
</evidence>
<keyword evidence="7 15" id="KW-1003">Cell membrane</keyword>
<dbReference type="InterPro" id="IPR002123">
    <property type="entry name" value="Plipid/glycerol_acylTrfase"/>
</dbReference>
<dbReference type="InterPro" id="IPR028354">
    <property type="entry name" value="GPAT_PlsB"/>
</dbReference>
<evidence type="ECO:0000256" key="6">
    <source>
        <dbReference type="ARBA" id="ARBA00013432"/>
    </source>
</evidence>
<keyword evidence="9 15" id="KW-0808">Transferase</keyword>
<dbReference type="GO" id="GO:0006631">
    <property type="term" value="P:fatty acid metabolic process"/>
    <property type="evidence" value="ECO:0007669"/>
    <property type="project" value="TreeGrafter"/>
</dbReference>
<dbReference type="Proteomes" id="UP000012046">
    <property type="component" value="Unassembled WGS sequence"/>
</dbReference>
<evidence type="ECO:0000256" key="2">
    <source>
        <dbReference type="ARBA" id="ARBA00004765"/>
    </source>
</evidence>
<evidence type="ECO:0000256" key="15">
    <source>
        <dbReference type="HAMAP-Rule" id="MF_00393"/>
    </source>
</evidence>
<dbReference type="RefSeq" id="WP_008950723.1">
    <property type="nucleotide sequence ID" value="NZ_AHTH01000028.1"/>
</dbReference>
<proteinExistence type="inferred from homology"/>
<dbReference type="EMBL" id="AHTH01000028">
    <property type="protein sequence ID" value="EHR40832.1"/>
    <property type="molecule type" value="Genomic_DNA"/>
</dbReference>
<keyword evidence="12 15" id="KW-1208">Phospholipid metabolism</keyword>
<keyword evidence="10 15" id="KW-0472">Membrane</keyword>
<keyword evidence="15" id="KW-0443">Lipid metabolism</keyword>
<feature type="domain" description="Phospholipid/glycerol acyltransferase" evidence="16">
    <location>
        <begin position="318"/>
        <end position="445"/>
    </location>
</feature>
<comment type="caution">
    <text evidence="17">The sequence shown here is derived from an EMBL/GenBank/DDBJ whole genome shotgun (WGS) entry which is preliminary data.</text>
</comment>
<evidence type="ECO:0000256" key="4">
    <source>
        <dbReference type="ARBA" id="ARBA00007937"/>
    </source>
</evidence>
<dbReference type="GO" id="GO:0005886">
    <property type="term" value="C:plasma membrane"/>
    <property type="evidence" value="ECO:0007669"/>
    <property type="project" value="UniProtKB-SubCell"/>
</dbReference>
<comment type="catalytic activity">
    <reaction evidence="14 15">
        <text>sn-glycerol 3-phosphate + an acyl-CoA = a 1-acyl-sn-glycero-3-phosphate + CoA</text>
        <dbReference type="Rhea" id="RHEA:15325"/>
        <dbReference type="ChEBI" id="CHEBI:57287"/>
        <dbReference type="ChEBI" id="CHEBI:57597"/>
        <dbReference type="ChEBI" id="CHEBI:57970"/>
        <dbReference type="ChEBI" id="CHEBI:58342"/>
        <dbReference type="EC" id="2.3.1.15"/>
    </reaction>
</comment>
<evidence type="ECO:0000256" key="8">
    <source>
        <dbReference type="ARBA" id="ARBA00022516"/>
    </source>
</evidence>
<accession>H3ZF14</accession>
<keyword evidence="8 15" id="KW-0444">Lipid biosynthesis</keyword>
<dbReference type="SMART" id="SM00563">
    <property type="entry name" value="PlsC"/>
    <property type="match status" value="1"/>
</dbReference>
<dbReference type="NCBIfam" id="NF003441">
    <property type="entry name" value="PRK04974.1"/>
    <property type="match status" value="1"/>
</dbReference>
<sequence length="835" mass="94486">MISYAILSAHFFQVSKVMLSGFKLFTKLLRWPIRLLVKYKIVPDNPLHALGVEPGRPLLYICHTESASDLATLRRVCQQLQLPDPLSKVQLGSQLLPRTLFLEQPHRLIGGRGKTRALQQGQQLLAAHLAQPELKAQLMPAAILWGRAPGKENSIKWLIGEAHSPNWLAKLLIVLISGRHTLVRLSKPVDLQQMAAQFGSAPETARKLLRMSRIHFYRQRLAATGPKLMQRNQLFNALLASPALKKAIADEAETKRISYQAAQQEARKLLQEIAADYRTSTLRFGDRILSWLWQKLYYGIKVKNADKLLELAQKGHEIVYVPCHRSHMDYLLLSYIIYHQGLVPPHIAAGINLNFWPAGTIFRRGGAFFIRRSFSGNKLYSAVFREYLSLLFIKGYAVKYYTEGGRSRTGRLLQPKTGMLAMTVQSMLRGIDRPVTLVPVYLGYEHVMEVNTYLSELQGSGKQKESVFGVLKAIRNLRDYGYGYVNFGEPISLNQYLSQQVPAWKSEINPLEAPKPQWLNPVTGKLSEQIMRHINQAAALNSINLIALCLLASDKHSLTRQELVQQLQAYLTLQQAVPYHANVSLPEQSAEQMLEHAARMQKIMLTADSFGQLVSLSPQQAVLMSYYRNNILHLFILPAILASAVLRQQRLSLTELQSLAEQLYSLLKHELFLQVPSLQHYIRQLLQQLQAQGLLIQDGEDYLAPPQHSREYMMLDLLAHNAEHTLQRYAMVFNLLRAHGPLPRPELEQQSHQLAQRLLTLHGINAPEYYDKNLFASLSQALKLEGYCQSDQDNRLQATPALSRLAATVNLLLRSEVLQSIHSIMPEAATTQPGS</sequence>
<reference evidence="17 18" key="1">
    <citation type="journal article" date="2012" name="J. Bacteriol.">
        <title>Genome Sequence of Extracellular-Protease-Producing Alishewanella jeotgali Isolated from Traditional Korean Fermented Seafood.</title>
        <authorList>
            <person name="Jung J."/>
            <person name="Chun J."/>
            <person name="Park W."/>
        </authorList>
    </citation>
    <scope>NUCLEOTIDE SEQUENCE [LARGE SCALE GENOMIC DNA]</scope>
    <source>
        <strain evidence="17 18">KCTC 22429</strain>
    </source>
</reference>
<dbReference type="Pfam" id="PF19277">
    <property type="entry name" value="GPAT_C"/>
    <property type="match status" value="1"/>
</dbReference>
<keyword evidence="13 15" id="KW-0012">Acyltransferase</keyword>
<dbReference type="PIRSF" id="PIRSF500064">
    <property type="entry name" value="GPAT"/>
    <property type="match status" value="1"/>
</dbReference>
<evidence type="ECO:0000256" key="5">
    <source>
        <dbReference type="ARBA" id="ARBA00013113"/>
    </source>
</evidence>
<dbReference type="InterPro" id="IPR022284">
    <property type="entry name" value="GPAT/DHAPAT"/>
</dbReference>
<dbReference type="STRING" id="1129374.AJE_09744"/>
<evidence type="ECO:0000256" key="10">
    <source>
        <dbReference type="ARBA" id="ARBA00023136"/>
    </source>
</evidence>
<dbReference type="UniPathway" id="UPA00557">
    <property type="reaction ID" value="UER00612"/>
</dbReference>
<keyword evidence="11 15" id="KW-0594">Phospholipid biosynthesis</keyword>
<comment type="pathway">
    <text evidence="2 15">Phospholipid metabolism; CDP-diacylglycerol biosynthesis; CDP-diacylglycerol from sn-glycerol 3-phosphate: step 1/3.</text>
</comment>
<organism evidence="17 18">
    <name type="scientific">Alishewanella jeotgali KCTC 22429</name>
    <dbReference type="NCBI Taxonomy" id="1129374"/>
    <lineage>
        <taxon>Bacteria</taxon>
        <taxon>Pseudomonadati</taxon>
        <taxon>Pseudomonadota</taxon>
        <taxon>Gammaproteobacteria</taxon>
        <taxon>Alteromonadales</taxon>
        <taxon>Alteromonadaceae</taxon>
        <taxon>Alishewanella</taxon>
    </lineage>
</organism>
<evidence type="ECO:0000256" key="7">
    <source>
        <dbReference type="ARBA" id="ARBA00022475"/>
    </source>
</evidence>
<comment type="subcellular location">
    <subcellularLocation>
        <location evidence="1 15">Cell membrane</location>
        <topology evidence="1 15">Peripheral membrane protein</topology>
        <orientation evidence="1 15">Cytoplasmic side</orientation>
    </subcellularLocation>
</comment>
<evidence type="ECO:0000313" key="17">
    <source>
        <dbReference type="EMBL" id="EHR40832.1"/>
    </source>
</evidence>
<dbReference type="PATRIC" id="fig|1129374.4.peg.1940"/>
<dbReference type="GO" id="GO:0004366">
    <property type="term" value="F:glycerol-3-phosphate O-acyltransferase activity"/>
    <property type="evidence" value="ECO:0007669"/>
    <property type="project" value="UniProtKB-UniRule"/>
</dbReference>
<dbReference type="InterPro" id="IPR045520">
    <property type="entry name" value="GPAT/DHAPAT_C"/>
</dbReference>
<dbReference type="PANTHER" id="PTHR12563">
    <property type="entry name" value="GLYCEROL-3-PHOSPHATE ACYLTRANSFERASE"/>
    <property type="match status" value="1"/>
</dbReference>
<evidence type="ECO:0000256" key="13">
    <source>
        <dbReference type="ARBA" id="ARBA00023315"/>
    </source>
</evidence>
<protein>
    <recommendedName>
        <fullName evidence="6 15">Glycerol-3-phosphate acyltransferase</fullName>
        <shortName evidence="15">GPAT</shortName>
        <ecNumber evidence="5 15">2.3.1.15</ecNumber>
    </recommendedName>
</protein>
<dbReference type="HAMAP" id="MF_00393">
    <property type="entry name" value="Glyc3P_acyltrans"/>
    <property type="match status" value="1"/>
</dbReference>
<evidence type="ECO:0000256" key="3">
    <source>
        <dbReference type="ARBA" id="ARBA00005189"/>
    </source>
</evidence>
<dbReference type="GO" id="GO:0016024">
    <property type="term" value="P:CDP-diacylglycerol biosynthetic process"/>
    <property type="evidence" value="ECO:0007669"/>
    <property type="project" value="UniProtKB-UniRule"/>
</dbReference>
<dbReference type="EC" id="2.3.1.15" evidence="5 15"/>